<organism evidence="1 2">
    <name type="scientific">Paenibacillus thailandensis</name>
    <dbReference type="NCBI Taxonomy" id="393250"/>
    <lineage>
        <taxon>Bacteria</taxon>
        <taxon>Bacillati</taxon>
        <taxon>Bacillota</taxon>
        <taxon>Bacilli</taxon>
        <taxon>Bacillales</taxon>
        <taxon>Paenibacillaceae</taxon>
        <taxon>Paenibacillus</taxon>
    </lineage>
</organism>
<dbReference type="EMBL" id="JBHUMY010000004">
    <property type="protein sequence ID" value="MFD2659442.1"/>
    <property type="molecule type" value="Genomic_DNA"/>
</dbReference>
<accession>A0ABW5QSW5</accession>
<dbReference type="Pfam" id="PF20458">
    <property type="entry name" value="DUF6711"/>
    <property type="match status" value="1"/>
</dbReference>
<dbReference type="InterPro" id="IPR046557">
    <property type="entry name" value="DUF6711"/>
</dbReference>
<keyword evidence="2" id="KW-1185">Reference proteome</keyword>
<dbReference type="RefSeq" id="WP_379270136.1">
    <property type="nucleotide sequence ID" value="NZ_JBHUGT010000020.1"/>
</dbReference>
<gene>
    <name evidence="1" type="ORF">ACFSW5_04085</name>
</gene>
<comment type="caution">
    <text evidence="1">The sequence shown here is derived from an EMBL/GenBank/DDBJ whole genome shotgun (WGS) entry which is preliminary data.</text>
</comment>
<dbReference type="Proteomes" id="UP001597493">
    <property type="component" value="Unassembled WGS sequence"/>
</dbReference>
<protein>
    <submittedName>
        <fullName evidence="1">DUF6711 family protein</fullName>
    </submittedName>
</protein>
<proteinExistence type="predicted"/>
<sequence>MAHLIKVQGLALPTPSDYSVTVSEISNAERNARGDILKEHITYKRKISLGWKFMTQEDIQRAFSYTSENFFNVTYIDPELGETTKTFYAGDRSAGALDFLNGVVRWKDFKFNIIER</sequence>
<name>A0ABW5QSW5_9BACL</name>
<reference evidence="2" key="1">
    <citation type="journal article" date="2019" name="Int. J. Syst. Evol. Microbiol.">
        <title>The Global Catalogue of Microorganisms (GCM) 10K type strain sequencing project: providing services to taxonomists for standard genome sequencing and annotation.</title>
        <authorList>
            <consortium name="The Broad Institute Genomics Platform"/>
            <consortium name="The Broad Institute Genome Sequencing Center for Infectious Disease"/>
            <person name="Wu L."/>
            <person name="Ma J."/>
        </authorList>
    </citation>
    <scope>NUCLEOTIDE SEQUENCE [LARGE SCALE GENOMIC DNA]</scope>
    <source>
        <strain evidence="2">TISTR 1827</strain>
    </source>
</reference>
<evidence type="ECO:0000313" key="2">
    <source>
        <dbReference type="Proteomes" id="UP001597493"/>
    </source>
</evidence>
<evidence type="ECO:0000313" key="1">
    <source>
        <dbReference type="EMBL" id="MFD2659442.1"/>
    </source>
</evidence>